<keyword evidence="2" id="KW-0268">Exocytosis</keyword>
<dbReference type="OrthoDB" id="19944at2759"/>
<dbReference type="GO" id="GO:0006893">
    <property type="term" value="P:Golgi to plasma membrane transport"/>
    <property type="evidence" value="ECO:0007669"/>
    <property type="project" value="TreeGrafter"/>
</dbReference>
<dbReference type="Pfam" id="PF08366">
    <property type="entry name" value="LLGL"/>
    <property type="match status" value="1"/>
</dbReference>
<evidence type="ECO:0000256" key="5">
    <source>
        <dbReference type="SAM" id="MobiDB-lite"/>
    </source>
</evidence>
<name>A0A1J1HGC8_9DIPT</name>
<feature type="region of interest" description="Disordered" evidence="5">
    <location>
        <begin position="853"/>
        <end position="881"/>
    </location>
</feature>
<keyword evidence="3" id="KW-0853">WD repeat</keyword>
<feature type="compositionally biased region" description="Acidic residues" evidence="5">
    <location>
        <begin position="964"/>
        <end position="979"/>
    </location>
</feature>
<dbReference type="GO" id="GO:0006887">
    <property type="term" value="P:exocytosis"/>
    <property type="evidence" value="ECO:0007669"/>
    <property type="project" value="UniProtKB-KW"/>
</dbReference>
<feature type="domain" description="Lethal giant larvae homologue 2" evidence="6">
    <location>
        <begin position="272"/>
        <end position="373"/>
    </location>
</feature>
<gene>
    <name evidence="7" type="ORF">CLUMA_CG000847</name>
</gene>
<organism evidence="7 8">
    <name type="scientific">Clunio marinus</name>
    <dbReference type="NCBI Taxonomy" id="568069"/>
    <lineage>
        <taxon>Eukaryota</taxon>
        <taxon>Metazoa</taxon>
        <taxon>Ecdysozoa</taxon>
        <taxon>Arthropoda</taxon>
        <taxon>Hexapoda</taxon>
        <taxon>Insecta</taxon>
        <taxon>Pterygota</taxon>
        <taxon>Neoptera</taxon>
        <taxon>Endopterygota</taxon>
        <taxon>Diptera</taxon>
        <taxon>Nematocera</taxon>
        <taxon>Chironomoidea</taxon>
        <taxon>Chironomidae</taxon>
        <taxon>Clunio</taxon>
    </lineage>
</organism>
<dbReference type="GO" id="GO:0019905">
    <property type="term" value="F:syntaxin binding"/>
    <property type="evidence" value="ECO:0007669"/>
    <property type="project" value="TreeGrafter"/>
</dbReference>
<feature type="compositionally biased region" description="Basic and acidic residues" evidence="5">
    <location>
        <begin position="980"/>
        <end position="989"/>
    </location>
</feature>
<dbReference type="GO" id="GO:0030866">
    <property type="term" value="P:cortical actin cytoskeleton organization"/>
    <property type="evidence" value="ECO:0007669"/>
    <property type="project" value="TreeGrafter"/>
</dbReference>
<feature type="region of interest" description="Disordered" evidence="5">
    <location>
        <begin position="479"/>
        <end position="505"/>
    </location>
</feature>
<dbReference type="InterPro" id="IPR013577">
    <property type="entry name" value="LLGL2"/>
</dbReference>
<dbReference type="InterPro" id="IPR015943">
    <property type="entry name" value="WD40/YVTN_repeat-like_dom_sf"/>
</dbReference>
<dbReference type="SUPFAM" id="SSF50978">
    <property type="entry name" value="WD40 repeat-like"/>
    <property type="match status" value="2"/>
</dbReference>
<dbReference type="GO" id="GO:0051294">
    <property type="term" value="P:establishment of spindle orientation"/>
    <property type="evidence" value="ECO:0007669"/>
    <property type="project" value="TreeGrafter"/>
</dbReference>
<evidence type="ECO:0000313" key="7">
    <source>
        <dbReference type="EMBL" id="CRK87072.1"/>
    </source>
</evidence>
<dbReference type="GO" id="GO:0045159">
    <property type="term" value="F:myosin II binding"/>
    <property type="evidence" value="ECO:0007669"/>
    <property type="project" value="TreeGrafter"/>
</dbReference>
<dbReference type="STRING" id="568069.A0A1J1HGC8"/>
<accession>A0A1J1HGC8</accession>
<dbReference type="InterPro" id="IPR036322">
    <property type="entry name" value="WD40_repeat_dom_sf"/>
</dbReference>
<reference evidence="7 8" key="1">
    <citation type="submission" date="2015-04" db="EMBL/GenBank/DDBJ databases">
        <authorList>
            <person name="Syromyatnikov M.Y."/>
            <person name="Popov V.N."/>
        </authorList>
    </citation>
    <scope>NUCLEOTIDE SEQUENCE [LARGE SCALE GENOMIC DNA]</scope>
</reference>
<dbReference type="GO" id="GO:0005096">
    <property type="term" value="F:GTPase activator activity"/>
    <property type="evidence" value="ECO:0007669"/>
    <property type="project" value="TreeGrafter"/>
</dbReference>
<dbReference type="Gene3D" id="2.130.10.10">
    <property type="entry name" value="YVTN repeat-like/Quinoprotein amine dehydrogenase"/>
    <property type="match status" value="1"/>
</dbReference>
<feature type="region of interest" description="Disordered" evidence="5">
    <location>
        <begin position="1123"/>
        <end position="1145"/>
    </location>
</feature>
<keyword evidence="8" id="KW-1185">Reference proteome</keyword>
<keyword evidence="4" id="KW-0677">Repeat</keyword>
<evidence type="ECO:0000256" key="1">
    <source>
        <dbReference type="ARBA" id="ARBA00008070"/>
    </source>
</evidence>
<dbReference type="GO" id="GO:0005886">
    <property type="term" value="C:plasma membrane"/>
    <property type="evidence" value="ECO:0007669"/>
    <property type="project" value="TreeGrafter"/>
</dbReference>
<dbReference type="PANTHER" id="PTHR10241">
    <property type="entry name" value="LETHAL 2 GIANT LARVAE PROTEIN"/>
    <property type="match status" value="1"/>
</dbReference>
<evidence type="ECO:0000313" key="8">
    <source>
        <dbReference type="Proteomes" id="UP000183832"/>
    </source>
</evidence>
<dbReference type="AlphaFoldDB" id="A0A1J1HGC8"/>
<evidence type="ECO:0000256" key="3">
    <source>
        <dbReference type="ARBA" id="ARBA00022574"/>
    </source>
</evidence>
<dbReference type="PANTHER" id="PTHR10241:SF29">
    <property type="entry name" value="LETHAL(2) GIANT LARVAE PROTEIN"/>
    <property type="match status" value="1"/>
</dbReference>
<evidence type="ECO:0000259" key="6">
    <source>
        <dbReference type="Pfam" id="PF08366"/>
    </source>
</evidence>
<dbReference type="GO" id="GO:0030864">
    <property type="term" value="C:cortical actin cytoskeleton"/>
    <property type="evidence" value="ECO:0007669"/>
    <property type="project" value="TreeGrafter"/>
</dbReference>
<dbReference type="GO" id="GO:0008593">
    <property type="term" value="P:regulation of Notch signaling pathway"/>
    <property type="evidence" value="ECO:0007669"/>
    <property type="project" value="TreeGrafter"/>
</dbReference>
<dbReference type="Proteomes" id="UP000183832">
    <property type="component" value="Unassembled WGS sequence"/>
</dbReference>
<dbReference type="GO" id="GO:0032878">
    <property type="term" value="P:regulation of establishment or maintenance of cell polarity"/>
    <property type="evidence" value="ECO:0007669"/>
    <property type="project" value="TreeGrafter"/>
</dbReference>
<proteinExistence type="inferred from homology"/>
<dbReference type="EMBL" id="CVRI01000003">
    <property type="protein sequence ID" value="CRK87072.1"/>
    <property type="molecule type" value="Genomic_DNA"/>
</dbReference>
<dbReference type="PRINTS" id="PR00962">
    <property type="entry name" value="LETHAL2GIANT"/>
</dbReference>
<sequence length="1145" mass="125398">MLKFIRSKGNQQPSAERQKLQKELYAFRKTVQHGFPHKPSSLAYDPVLNLMAIGTTTGVIKVFGQPGVEFYGQTTPIITSTNPTPTDCLVQILEFIPGNGRLLSLTSNNQLTLWEPAGNLLVAIKTLALEKFKKVSTLCCSFLKDLLWIGTEGGNVYQFDLKTFQIKESTIYHDTVFDKLPPSYKLNPGAIEAVKQRPNNPQQLLIAYNRGLAVLYDLEKNDVIQSYVSPGHGMSVGIDINADGETFTWYHADGSYATWDVNGKNEPENQKYVPYGPDPCKAIDRLVRGFRGNDELVVFSGGMPRSAYGDHQCVSVHCKDGTKVAFDFTSKVIDFFVTFHTSIDELVEKPQAEVLIVLLEEELVAYDLTQKSLPPVNAPYLHSLHASAVTCNHLVSQVTAEVYDKIVQAGIHQYAKYSDIEWPINGGEVPERENDSGVTEYDILLTGHEDGSVKFWNCSDVCLIPLLHVKTAQLFGNSDDLDHPRDDDEPLDDSEPPFRKAGQFDPYSDDPRLAVKKIALCPKTGVLIIAGTAGNIVVATLEELPVTNSDGVRTTTMDLVGEHLGFVWKGHDPLKVKQTLLEQSQPLTDGVEVLGVLQVKPPAAITCIALQTKWGLLSAGTAHGLVLYDFKNNRPVLHKCTLNPHDLTGAGEPISRRKSFKKSLRESFRRLRKGRSTRNNQPAIPAETRPVERQIEARAVDDGMGSMIRCLTFAQTYITNAHATIPSLWSGTNSSLVSIFVLHIPQRTGTTPDESPKPIIGQLAKEIQIKHRAPVISIALFDAMNVPLDFQDGPGVGPHKVVIASEEQFKLFSLPQLKPVNKYKLTAHEGARVRRMQFAAFTCTKTPEMLQISPSKNQRPASPLAAPPPPPQSANDSGESAPEAELYKEYALLCLTNLGDCLILSIPELKRQMNAAAIRREDINGISSLCFTNHGEALYMMSSSEVQRITVSGKKIVSPNGSIDLEEWDDDDDDDDDESEKANGNKTEGDENTTMEATTPISAANSDAAVNNKGLTNGVETSPTSNFANETITSSIGSVGDITIDSVRDHLNSTVTTLCSQTTEEVIGRLSVLSTTTNNTATSLHPKEILDVKTLKDSVGETNETHQNSVIVKSVITTISHGAGATNGDADKTTTTTITRKESQF</sequence>
<feature type="region of interest" description="Disordered" evidence="5">
    <location>
        <begin position="960"/>
        <end position="997"/>
    </location>
</feature>
<comment type="similarity">
    <text evidence="1">Belongs to the WD repeat L(2)GL family.</text>
</comment>
<protein>
    <submittedName>
        <fullName evidence="7">CLUMA_CG000847, isoform A</fullName>
    </submittedName>
</protein>
<evidence type="ECO:0000256" key="2">
    <source>
        <dbReference type="ARBA" id="ARBA00022483"/>
    </source>
</evidence>
<dbReference type="InterPro" id="IPR000664">
    <property type="entry name" value="Lethal2_giant"/>
</dbReference>
<evidence type="ECO:0000256" key="4">
    <source>
        <dbReference type="ARBA" id="ARBA00022737"/>
    </source>
</evidence>